<evidence type="ECO:0000256" key="1">
    <source>
        <dbReference type="ARBA" id="ARBA00007789"/>
    </source>
</evidence>
<dbReference type="InterPro" id="IPR019949">
    <property type="entry name" value="CmoO-like"/>
</dbReference>
<dbReference type="InterPro" id="IPR036661">
    <property type="entry name" value="Luciferase-like_sf"/>
</dbReference>
<gene>
    <name evidence="3" type="ORF">HCZ30_10060</name>
</gene>
<dbReference type="PANTHER" id="PTHR30137:SF6">
    <property type="entry name" value="LUCIFERASE-LIKE MONOOXYGENASE"/>
    <property type="match status" value="1"/>
</dbReference>
<comment type="caution">
    <text evidence="3">The sequence shown here is derived from an EMBL/GenBank/DDBJ whole genome shotgun (WGS) entry which is preliminary data.</text>
</comment>
<proteinExistence type="predicted"/>
<evidence type="ECO:0000313" key="4">
    <source>
        <dbReference type="Proteomes" id="UP000709466"/>
    </source>
</evidence>
<dbReference type="EMBL" id="JAATOP010000006">
    <property type="protein sequence ID" value="NIY72775.1"/>
    <property type="molecule type" value="Genomic_DNA"/>
</dbReference>
<feature type="domain" description="Luciferase-like" evidence="2">
    <location>
        <begin position="5"/>
        <end position="239"/>
    </location>
</feature>
<reference evidence="3 4" key="1">
    <citation type="submission" date="2020-03" db="EMBL/GenBank/DDBJ databases">
        <title>Bacterial isolates of synthetic phycosphere.</title>
        <authorList>
            <person name="Fu H."/>
            <person name="Moran M.A."/>
        </authorList>
    </citation>
    <scope>NUCLEOTIDE SEQUENCE [LARGE SCALE GENOMIC DNA]</scope>
    <source>
        <strain evidence="3 4">HF1</strain>
    </source>
</reference>
<accession>A0ABX0VZB6</accession>
<sequence length="330" mass="35278">MQKFSLLDLAPVAEGSSIAQALANSADLAVAAEKAGYHRFWVAEHHNMIGIASSATAVLIGRLASVTNSMRIGSGGIMLPNHSPLMVAEQFGTLAEMYGDRIDLGLGRAPGTDQGTARALRRNMAQEDTFPQDVQELMAYLGDMPEGSPVRAIPGMGTKVPVYILGSSLYGAQLAAYYGLPYAFASHFAPDMLGEALEVYRHHFQPSEHLDKPYAIVAASVCAADTDAEAEYLRSSQIQAFSGIITGKRGKLPRPVDNIAEVTPSHVMAQVNRMLAVSANGGPEAVKTQLSQIVSTYQPDELIVTGMIHDHAARVRSFEITAEVLKGLVD</sequence>
<dbReference type="Gene3D" id="3.20.20.30">
    <property type="entry name" value="Luciferase-like domain"/>
    <property type="match status" value="1"/>
</dbReference>
<organism evidence="3 4">
    <name type="scientific">Marivivens donghaensis</name>
    <dbReference type="NCBI Taxonomy" id="1699413"/>
    <lineage>
        <taxon>Bacteria</taxon>
        <taxon>Pseudomonadati</taxon>
        <taxon>Pseudomonadota</taxon>
        <taxon>Alphaproteobacteria</taxon>
        <taxon>Rhodobacterales</taxon>
        <taxon>Paracoccaceae</taxon>
        <taxon>Marivivens group</taxon>
        <taxon>Marivivens</taxon>
    </lineage>
</organism>
<dbReference type="InterPro" id="IPR011251">
    <property type="entry name" value="Luciferase-like_dom"/>
</dbReference>
<name>A0ABX0VZB6_9RHOB</name>
<keyword evidence="4" id="KW-1185">Reference proteome</keyword>
<evidence type="ECO:0000313" key="3">
    <source>
        <dbReference type="EMBL" id="NIY72775.1"/>
    </source>
</evidence>
<dbReference type="NCBIfam" id="TIGR03558">
    <property type="entry name" value="oxido_grp_1"/>
    <property type="match status" value="1"/>
</dbReference>
<evidence type="ECO:0000259" key="2">
    <source>
        <dbReference type="Pfam" id="PF00296"/>
    </source>
</evidence>
<dbReference type="InterPro" id="IPR050766">
    <property type="entry name" value="Bact_Lucif_Oxidored"/>
</dbReference>
<dbReference type="Proteomes" id="UP000709466">
    <property type="component" value="Unassembled WGS sequence"/>
</dbReference>
<protein>
    <submittedName>
        <fullName evidence="3">LLM class flavin-dependent oxidoreductase</fullName>
    </submittedName>
</protein>
<dbReference type="Pfam" id="PF00296">
    <property type="entry name" value="Bac_luciferase"/>
    <property type="match status" value="1"/>
</dbReference>
<dbReference type="RefSeq" id="WP_167638164.1">
    <property type="nucleotide sequence ID" value="NZ_JAATOP010000006.1"/>
</dbReference>
<comment type="similarity">
    <text evidence="1">To bacterial alkanal monooxygenase alpha and beta chains.</text>
</comment>
<dbReference type="PANTHER" id="PTHR30137">
    <property type="entry name" value="LUCIFERASE-LIKE MONOOXYGENASE"/>
    <property type="match status" value="1"/>
</dbReference>
<dbReference type="SUPFAM" id="SSF51679">
    <property type="entry name" value="Bacterial luciferase-like"/>
    <property type="match status" value="1"/>
</dbReference>